<comment type="caution">
    <text evidence="2">The sequence shown here is derived from an EMBL/GenBank/DDBJ whole genome shotgun (WGS) entry which is preliminary data.</text>
</comment>
<organism evidence="2 3">
    <name type="scientific">Spartinivicinus marinus</name>
    <dbReference type="NCBI Taxonomy" id="2994442"/>
    <lineage>
        <taxon>Bacteria</taxon>
        <taxon>Pseudomonadati</taxon>
        <taxon>Pseudomonadota</taxon>
        <taxon>Gammaproteobacteria</taxon>
        <taxon>Oceanospirillales</taxon>
        <taxon>Zooshikellaceae</taxon>
        <taxon>Spartinivicinus</taxon>
    </lineage>
</organism>
<proteinExistence type="predicted"/>
<keyword evidence="3" id="KW-1185">Reference proteome</keyword>
<dbReference type="AlphaFoldDB" id="A0A853I543"/>
<protein>
    <submittedName>
        <fullName evidence="2">PilW family protein</fullName>
    </submittedName>
</protein>
<evidence type="ECO:0000256" key="1">
    <source>
        <dbReference type="SAM" id="Phobius"/>
    </source>
</evidence>
<dbReference type="InterPro" id="IPR032092">
    <property type="entry name" value="PilW"/>
</dbReference>
<accession>A0A853I543</accession>
<evidence type="ECO:0000313" key="2">
    <source>
        <dbReference type="EMBL" id="NYZ69020.1"/>
    </source>
</evidence>
<keyword evidence="1" id="KW-0812">Transmembrane</keyword>
<dbReference type="Proteomes" id="UP000569732">
    <property type="component" value="Unassembled WGS sequence"/>
</dbReference>
<dbReference type="NCBIfam" id="TIGR02532">
    <property type="entry name" value="IV_pilin_GFxxxE"/>
    <property type="match status" value="1"/>
</dbReference>
<dbReference type="InterPro" id="IPR012902">
    <property type="entry name" value="N_methyl_site"/>
</dbReference>
<dbReference type="RefSeq" id="WP_180571034.1">
    <property type="nucleotide sequence ID" value="NZ_JACCKB010000057.1"/>
</dbReference>
<name>A0A853I543_9GAMM</name>
<sequence>MKIYKIHKIRGFTIVEMMISLVLGALLLGGIISLFTNNHRTYLIIQSTANLQDNARFVIDVISEDIRMAGYYGCLSKRTDPVYNPSLLQTGLNIDFLFKNYFLGIKGFEAASTMAWQPELPELLTRLNPAPLEGSDIITIKRIVNNGAKLSSLNESERTMKLVEESLFKKNDVAIISDCEKATLFQISSVNSSGNNQVIQYQVNGGTPGNQNIPISTGASYIPNSSNVYLFASRVYYIAPAWDIVNNQAITNNMGKPVFSLWRLQGIDTIGNPLTQELVRGVENLQMTYGVDSSPASPKVGDDRIDQYLNADRVDQIDNGFERVIAVKIELTVNSIDSIGSKNDGVLRKTLSHIVKIRNRGS</sequence>
<dbReference type="Pfam" id="PF07963">
    <property type="entry name" value="N_methyl"/>
    <property type="match status" value="1"/>
</dbReference>
<dbReference type="Pfam" id="PF16074">
    <property type="entry name" value="PilW"/>
    <property type="match status" value="1"/>
</dbReference>
<evidence type="ECO:0000313" key="3">
    <source>
        <dbReference type="Proteomes" id="UP000569732"/>
    </source>
</evidence>
<dbReference type="GO" id="GO:0043683">
    <property type="term" value="P:type IV pilus assembly"/>
    <property type="evidence" value="ECO:0007669"/>
    <property type="project" value="InterPro"/>
</dbReference>
<keyword evidence="1" id="KW-1133">Transmembrane helix</keyword>
<feature type="transmembrane region" description="Helical" evidence="1">
    <location>
        <begin position="12"/>
        <end position="35"/>
    </location>
</feature>
<gene>
    <name evidence="2" type="ORF">H0A36_23650</name>
</gene>
<reference evidence="2 3" key="1">
    <citation type="submission" date="2020-07" db="EMBL/GenBank/DDBJ databases">
        <title>Endozoicomonas sp. nov., isolated from sediment.</title>
        <authorList>
            <person name="Gu T."/>
        </authorList>
    </citation>
    <scope>NUCLEOTIDE SEQUENCE [LARGE SCALE GENOMIC DNA]</scope>
    <source>
        <strain evidence="2 3">SM1973</strain>
    </source>
</reference>
<keyword evidence="1" id="KW-0472">Membrane</keyword>
<dbReference type="EMBL" id="JACCKB010000057">
    <property type="protein sequence ID" value="NYZ69020.1"/>
    <property type="molecule type" value="Genomic_DNA"/>
</dbReference>